<name>A0A2P2E5H7_9LEPT</name>
<evidence type="ECO:0000313" key="2">
    <source>
        <dbReference type="Proteomes" id="UP000245133"/>
    </source>
</evidence>
<dbReference type="EMBL" id="BFBB01000014">
    <property type="protein sequence ID" value="GBF52130.1"/>
    <property type="molecule type" value="Genomic_DNA"/>
</dbReference>
<comment type="caution">
    <text evidence="1">The sequence shown here is derived from an EMBL/GenBank/DDBJ whole genome shotgun (WGS) entry which is preliminary data.</text>
</comment>
<proteinExistence type="predicted"/>
<gene>
    <name evidence="1" type="ORF">LPTSP4_36680</name>
</gene>
<sequence>MRHSKNMIKKHNLIITALIFLNVNIYAKEIINIEVDLSAIDIPNESLIENIFLSKISENISEQYKNLDVFPNFQKQKTPGIFIKFLFKKIERIKKNSLSGFLLQIFTLGAYRTFEGKEISETTSIQLSIMFFRDSALIKEESISINENISVPWENLAHFDIPGTKNYFRYNNLIRKESYKLYTFEYLTEISEKTVTLLNEI</sequence>
<protein>
    <submittedName>
        <fullName evidence="1">Uncharacterized protein</fullName>
    </submittedName>
</protein>
<evidence type="ECO:0000313" key="1">
    <source>
        <dbReference type="EMBL" id="GBF52130.1"/>
    </source>
</evidence>
<dbReference type="Proteomes" id="UP000245133">
    <property type="component" value="Unassembled WGS sequence"/>
</dbReference>
<reference evidence="1 2" key="1">
    <citation type="submission" date="2018-02" db="EMBL/GenBank/DDBJ databases">
        <title>Novel Leptospira species isolated from soil and water in Japan.</title>
        <authorList>
            <person name="Nakao R."/>
            <person name="Masuzawa T."/>
        </authorList>
    </citation>
    <scope>NUCLEOTIDE SEQUENCE [LARGE SCALE GENOMIC DNA]</scope>
    <source>
        <strain evidence="1 2">YH101</strain>
    </source>
</reference>
<dbReference type="AlphaFoldDB" id="A0A2P2E5H7"/>
<organism evidence="1 2">
    <name type="scientific">Leptospira ryugenii</name>
    <dbReference type="NCBI Taxonomy" id="1917863"/>
    <lineage>
        <taxon>Bacteria</taxon>
        <taxon>Pseudomonadati</taxon>
        <taxon>Spirochaetota</taxon>
        <taxon>Spirochaetia</taxon>
        <taxon>Leptospirales</taxon>
        <taxon>Leptospiraceae</taxon>
        <taxon>Leptospira</taxon>
    </lineage>
</organism>
<accession>A0A2P2E5H7</accession>
<keyword evidence="2" id="KW-1185">Reference proteome</keyword>